<keyword evidence="11 14" id="KW-1133">Transmembrane helix</keyword>
<dbReference type="EC" id="2.7.13.3" evidence="3"/>
<dbReference type="PANTHER" id="PTHR45528">
    <property type="entry name" value="SENSOR HISTIDINE KINASE CPXA"/>
    <property type="match status" value="1"/>
</dbReference>
<dbReference type="RefSeq" id="WP_026390341.1">
    <property type="nucleotide sequence ID" value="NZ_LR215048.1"/>
</dbReference>
<protein>
    <recommendedName>
        <fullName evidence="3">histidine kinase</fullName>
        <ecNumber evidence="3">2.7.13.3</ecNumber>
    </recommendedName>
</protein>
<evidence type="ECO:0000259" key="15">
    <source>
        <dbReference type="PROSITE" id="PS50109"/>
    </source>
</evidence>
<dbReference type="Pfam" id="PF02518">
    <property type="entry name" value="HATPase_c"/>
    <property type="match status" value="1"/>
</dbReference>
<dbReference type="InterPro" id="IPR036890">
    <property type="entry name" value="HATPase_C_sf"/>
</dbReference>
<evidence type="ECO:0000256" key="6">
    <source>
        <dbReference type="ARBA" id="ARBA00022679"/>
    </source>
</evidence>
<keyword evidence="6 17" id="KW-0808">Transferase</keyword>
<keyword evidence="18" id="KW-1185">Reference proteome</keyword>
<name>A0A449BBD7_HAPAX</name>
<reference evidence="17 18" key="1">
    <citation type="submission" date="2019-01" db="EMBL/GenBank/DDBJ databases">
        <authorList>
            <consortium name="Pathogen Informatics"/>
        </authorList>
    </citation>
    <scope>NUCLEOTIDE SEQUENCE [LARGE SCALE GENOMIC DNA]</scope>
    <source>
        <strain evidence="17 18">NCTC10138</strain>
    </source>
</reference>
<dbReference type="Gene3D" id="1.10.287.130">
    <property type="match status" value="1"/>
</dbReference>
<keyword evidence="8" id="KW-0547">Nucleotide-binding</keyword>
<dbReference type="SMART" id="SM00388">
    <property type="entry name" value="HisKA"/>
    <property type="match status" value="1"/>
</dbReference>
<organism evidence="17 18">
    <name type="scientific">Haploplasma axanthum</name>
    <name type="common">Acholeplasma axanthum</name>
    <dbReference type="NCBI Taxonomy" id="29552"/>
    <lineage>
        <taxon>Bacteria</taxon>
        <taxon>Bacillati</taxon>
        <taxon>Mycoplasmatota</taxon>
        <taxon>Mollicutes</taxon>
        <taxon>Acholeplasmatales</taxon>
        <taxon>Acholeplasmataceae</taxon>
        <taxon>Haploplasma</taxon>
    </lineage>
</organism>
<feature type="transmembrane region" description="Helical" evidence="14">
    <location>
        <begin position="167"/>
        <end position="189"/>
    </location>
</feature>
<keyword evidence="4" id="KW-1003">Cell membrane</keyword>
<evidence type="ECO:0000256" key="1">
    <source>
        <dbReference type="ARBA" id="ARBA00000085"/>
    </source>
</evidence>
<evidence type="ECO:0000313" key="17">
    <source>
        <dbReference type="EMBL" id="VEU79733.1"/>
    </source>
</evidence>
<dbReference type="EMBL" id="LR215048">
    <property type="protein sequence ID" value="VEU79733.1"/>
    <property type="molecule type" value="Genomic_DNA"/>
</dbReference>
<dbReference type="SUPFAM" id="SSF47384">
    <property type="entry name" value="Homodimeric domain of signal transducing histidine kinase"/>
    <property type="match status" value="1"/>
</dbReference>
<dbReference type="InterPro" id="IPR003661">
    <property type="entry name" value="HisK_dim/P_dom"/>
</dbReference>
<keyword evidence="5" id="KW-0597">Phosphoprotein</keyword>
<evidence type="ECO:0000256" key="8">
    <source>
        <dbReference type="ARBA" id="ARBA00022741"/>
    </source>
</evidence>
<dbReference type="CDD" id="cd00082">
    <property type="entry name" value="HisKA"/>
    <property type="match status" value="1"/>
</dbReference>
<dbReference type="GO" id="GO:0000155">
    <property type="term" value="F:phosphorelay sensor kinase activity"/>
    <property type="evidence" value="ECO:0007669"/>
    <property type="project" value="InterPro"/>
</dbReference>
<dbReference type="InterPro" id="IPR003660">
    <property type="entry name" value="HAMP_dom"/>
</dbReference>
<dbReference type="GO" id="GO:0005886">
    <property type="term" value="C:plasma membrane"/>
    <property type="evidence" value="ECO:0007669"/>
    <property type="project" value="UniProtKB-SubCell"/>
</dbReference>
<keyword evidence="12" id="KW-0902">Two-component regulatory system</keyword>
<feature type="domain" description="HAMP" evidence="16">
    <location>
        <begin position="188"/>
        <end position="240"/>
    </location>
</feature>
<dbReference type="Gene3D" id="6.10.340.10">
    <property type="match status" value="1"/>
</dbReference>
<dbReference type="PANTHER" id="PTHR45528:SF1">
    <property type="entry name" value="SENSOR HISTIDINE KINASE CPXA"/>
    <property type="match status" value="1"/>
</dbReference>
<dbReference type="AlphaFoldDB" id="A0A449BBD7"/>
<dbReference type="InterPro" id="IPR036097">
    <property type="entry name" value="HisK_dim/P_sf"/>
</dbReference>
<evidence type="ECO:0000256" key="12">
    <source>
        <dbReference type="ARBA" id="ARBA00023012"/>
    </source>
</evidence>
<dbReference type="CDD" id="cd06225">
    <property type="entry name" value="HAMP"/>
    <property type="match status" value="1"/>
</dbReference>
<evidence type="ECO:0000256" key="13">
    <source>
        <dbReference type="ARBA" id="ARBA00023136"/>
    </source>
</evidence>
<sequence>MKKKRISLSTQINVIFTLITLITSVLFIIIFRQTINNFTNNQAEKHFRLYHETLSKVIDGPKEKYPLTTNYAYGYYRVDNQYEIVEIIGFDYRNFASDDLAKEIIKKYFLDNTEALQQSNNDFEDRRYKDTDYYLKYDSIDNDEYYVLITMSDGSYADSLREPISNIISIGFVSIIILGNAIILLWSSVTVDRIKKLEKEVSILGSSDYKNKVSVEGSDEIAELAYAIDIMRDEILKNESVKQEMLQNISHDIKTPIAVIQSYAEAIKDGITDVSDLDIILIQVQILNKKVRQLLEWNKLEYVKSKEDYYEVNMKEVIETVVNNHKYQNNITFSLDLDESTFKGLIDNYYSVVSNIIENALRYAKKAIKVTLKNKRLTISNDGEPISEEFINSVFKPYEKGHKGQFGLGMTIVQRTINNFGLKLTIENNNEGVSFIIEPRE</sequence>
<evidence type="ECO:0000256" key="10">
    <source>
        <dbReference type="ARBA" id="ARBA00022840"/>
    </source>
</evidence>
<dbReference type="Pfam" id="PF00512">
    <property type="entry name" value="HisKA"/>
    <property type="match status" value="1"/>
</dbReference>
<evidence type="ECO:0000256" key="5">
    <source>
        <dbReference type="ARBA" id="ARBA00022553"/>
    </source>
</evidence>
<dbReference type="Proteomes" id="UP000289841">
    <property type="component" value="Chromosome"/>
</dbReference>
<dbReference type="InterPro" id="IPR003594">
    <property type="entry name" value="HATPase_dom"/>
</dbReference>
<evidence type="ECO:0000256" key="3">
    <source>
        <dbReference type="ARBA" id="ARBA00012438"/>
    </source>
</evidence>
<evidence type="ECO:0000256" key="4">
    <source>
        <dbReference type="ARBA" id="ARBA00022475"/>
    </source>
</evidence>
<keyword evidence="7 14" id="KW-0812">Transmembrane</keyword>
<dbReference type="GO" id="GO:0005524">
    <property type="term" value="F:ATP binding"/>
    <property type="evidence" value="ECO:0007669"/>
    <property type="project" value="UniProtKB-KW"/>
</dbReference>
<evidence type="ECO:0000259" key="16">
    <source>
        <dbReference type="PROSITE" id="PS50885"/>
    </source>
</evidence>
<dbReference type="STRING" id="1278311.GCA_000428705_00720"/>
<comment type="catalytic activity">
    <reaction evidence="1">
        <text>ATP + protein L-histidine = ADP + protein N-phospho-L-histidine.</text>
        <dbReference type="EC" id="2.7.13.3"/>
    </reaction>
</comment>
<feature type="domain" description="Histidine kinase" evidence="15">
    <location>
        <begin position="248"/>
        <end position="441"/>
    </location>
</feature>
<dbReference type="SMART" id="SM00387">
    <property type="entry name" value="HATPase_c"/>
    <property type="match status" value="1"/>
</dbReference>
<dbReference type="OrthoDB" id="9780718at2"/>
<proteinExistence type="predicted"/>
<feature type="transmembrane region" description="Helical" evidence="14">
    <location>
        <begin position="12"/>
        <end position="31"/>
    </location>
</feature>
<dbReference type="CDD" id="cd00075">
    <property type="entry name" value="HATPase"/>
    <property type="match status" value="1"/>
</dbReference>
<dbReference type="Gene3D" id="3.30.565.10">
    <property type="entry name" value="Histidine kinase-like ATPase, C-terminal domain"/>
    <property type="match status" value="1"/>
</dbReference>
<accession>A0A449BBD7</accession>
<dbReference type="SUPFAM" id="SSF55874">
    <property type="entry name" value="ATPase domain of HSP90 chaperone/DNA topoisomerase II/histidine kinase"/>
    <property type="match status" value="1"/>
</dbReference>
<evidence type="ECO:0000256" key="2">
    <source>
        <dbReference type="ARBA" id="ARBA00004651"/>
    </source>
</evidence>
<keyword evidence="10" id="KW-0067">ATP-binding</keyword>
<evidence type="ECO:0000256" key="11">
    <source>
        <dbReference type="ARBA" id="ARBA00022989"/>
    </source>
</evidence>
<evidence type="ECO:0000256" key="14">
    <source>
        <dbReference type="SAM" id="Phobius"/>
    </source>
</evidence>
<keyword evidence="13 14" id="KW-0472">Membrane</keyword>
<gene>
    <name evidence="17" type="primary">cssS</name>
    <name evidence="17" type="ORF">NCTC10138_00126</name>
</gene>
<keyword evidence="9 17" id="KW-0418">Kinase</keyword>
<evidence type="ECO:0000256" key="7">
    <source>
        <dbReference type="ARBA" id="ARBA00022692"/>
    </source>
</evidence>
<dbReference type="KEGG" id="aaxa:NCTC10138_00126"/>
<dbReference type="InterPro" id="IPR005467">
    <property type="entry name" value="His_kinase_dom"/>
</dbReference>
<dbReference type="PROSITE" id="PS50885">
    <property type="entry name" value="HAMP"/>
    <property type="match status" value="1"/>
</dbReference>
<comment type="subcellular location">
    <subcellularLocation>
        <location evidence="2">Cell membrane</location>
        <topology evidence="2">Multi-pass membrane protein</topology>
    </subcellularLocation>
</comment>
<dbReference type="InterPro" id="IPR050398">
    <property type="entry name" value="HssS/ArlS-like"/>
</dbReference>
<dbReference type="PROSITE" id="PS50109">
    <property type="entry name" value="HIS_KIN"/>
    <property type="match status" value="1"/>
</dbReference>
<evidence type="ECO:0000313" key="18">
    <source>
        <dbReference type="Proteomes" id="UP000289841"/>
    </source>
</evidence>
<evidence type="ECO:0000256" key="9">
    <source>
        <dbReference type="ARBA" id="ARBA00022777"/>
    </source>
</evidence>